<keyword evidence="3" id="KW-1185">Reference proteome</keyword>
<gene>
    <name evidence="2" type="ORF">QNN03_20795</name>
</gene>
<feature type="compositionally biased region" description="Basic and acidic residues" evidence="1">
    <location>
        <begin position="44"/>
        <end position="58"/>
    </location>
</feature>
<name>A0ABT7J1Z2_9ACTN</name>
<protein>
    <recommendedName>
        <fullName evidence="4">Secreted protein</fullName>
    </recommendedName>
</protein>
<dbReference type="Proteomes" id="UP001241926">
    <property type="component" value="Unassembled WGS sequence"/>
</dbReference>
<evidence type="ECO:0000313" key="2">
    <source>
        <dbReference type="EMBL" id="MDL2078876.1"/>
    </source>
</evidence>
<dbReference type="EMBL" id="JASJUS010000019">
    <property type="protein sequence ID" value="MDL2078876.1"/>
    <property type="molecule type" value="Genomic_DNA"/>
</dbReference>
<comment type="caution">
    <text evidence="2">The sequence shown here is derived from an EMBL/GenBank/DDBJ whole genome shotgun (WGS) entry which is preliminary data.</text>
</comment>
<reference evidence="2 3" key="1">
    <citation type="submission" date="2023-05" db="EMBL/GenBank/DDBJ databases">
        <title>Streptomyces fuscus sp. nov., a brown-black pigment producing actinomyces isolated from dry sand of Sea duck farm.</title>
        <authorList>
            <person name="Xie J."/>
            <person name="Shen N."/>
        </authorList>
    </citation>
    <scope>NUCLEOTIDE SEQUENCE [LARGE SCALE GENOMIC DNA]</scope>
    <source>
        <strain evidence="2 3">GXMU-J15</strain>
    </source>
</reference>
<evidence type="ECO:0000256" key="1">
    <source>
        <dbReference type="SAM" id="MobiDB-lite"/>
    </source>
</evidence>
<proteinExistence type="predicted"/>
<organism evidence="2 3">
    <name type="scientific">Streptomyces fuscus</name>
    <dbReference type="NCBI Taxonomy" id="3048495"/>
    <lineage>
        <taxon>Bacteria</taxon>
        <taxon>Bacillati</taxon>
        <taxon>Actinomycetota</taxon>
        <taxon>Actinomycetes</taxon>
        <taxon>Kitasatosporales</taxon>
        <taxon>Streptomycetaceae</taxon>
        <taxon>Streptomyces</taxon>
    </lineage>
</organism>
<accession>A0ABT7J1Z2</accession>
<dbReference type="RefSeq" id="WP_093722963.1">
    <property type="nucleotide sequence ID" value="NZ_JASJUS010000019.1"/>
</dbReference>
<sequence length="249" mass="27051">MSEVKKRFGVRRVLAVSGAVLLAGALVAGVGHTVLTVRDADRDAGAPRWEFPPERSSDETGTPSPSGLAGRLVPYGTYGWTTGPDLDEFGSDVSLSGAQAAALRKESLRDLPRTQRRALEKQIDRSEITAMAMRSYVLAEGEDSAAVSIVLAEMENRTTVRETSTFQSELLGSLDFFRAGPKIEGYKNARCYLSPKEADENLDYLFCTAHQGNVLITATASAIRPLDTEELATLFRVQLDRIADPGERV</sequence>
<feature type="region of interest" description="Disordered" evidence="1">
    <location>
        <begin position="44"/>
        <end position="70"/>
    </location>
</feature>
<evidence type="ECO:0000313" key="3">
    <source>
        <dbReference type="Proteomes" id="UP001241926"/>
    </source>
</evidence>
<evidence type="ECO:0008006" key="4">
    <source>
        <dbReference type="Google" id="ProtNLM"/>
    </source>
</evidence>